<feature type="transmembrane region" description="Helical" evidence="12">
    <location>
        <begin position="207"/>
        <end position="231"/>
    </location>
</feature>
<dbReference type="RefSeq" id="WP_158324122.1">
    <property type="nucleotide sequence ID" value="NZ_BORB01000053.1"/>
</dbReference>
<comment type="subcellular location">
    <subcellularLocation>
        <location evidence="1 12">Cell membrane</location>
        <topology evidence="1 12">Multi-pass membrane protein</topology>
    </subcellularLocation>
</comment>
<evidence type="ECO:0000256" key="11">
    <source>
        <dbReference type="ARBA" id="ARBA00023288"/>
    </source>
</evidence>
<evidence type="ECO:0000256" key="6">
    <source>
        <dbReference type="ARBA" id="ARBA00022927"/>
    </source>
</evidence>
<evidence type="ECO:0000313" key="14">
    <source>
        <dbReference type="EMBL" id="GIN59642.1"/>
    </source>
</evidence>
<dbReference type="InterPro" id="IPR001708">
    <property type="entry name" value="YidC/ALB3/OXA1/COX18"/>
</dbReference>
<dbReference type="InterPro" id="IPR023060">
    <property type="entry name" value="YidC/YidC1/YidC2_Firmicutes"/>
</dbReference>
<dbReference type="PRINTS" id="PR01900">
    <property type="entry name" value="YIDCPROTEIN"/>
</dbReference>
<keyword evidence="4 12" id="KW-0812">Transmembrane</keyword>
<dbReference type="PANTHER" id="PTHR12428:SF65">
    <property type="entry name" value="CYTOCHROME C OXIDASE ASSEMBLY PROTEIN COX18, MITOCHONDRIAL"/>
    <property type="match status" value="1"/>
</dbReference>
<evidence type="ECO:0000256" key="2">
    <source>
        <dbReference type="ARBA" id="ARBA00022448"/>
    </source>
</evidence>
<keyword evidence="15" id="KW-1185">Reference proteome</keyword>
<keyword evidence="11 12" id="KW-0449">Lipoprotein</keyword>
<evidence type="ECO:0000256" key="5">
    <source>
        <dbReference type="ARBA" id="ARBA00022729"/>
    </source>
</evidence>
<dbReference type="NCBIfam" id="NF002803">
    <property type="entry name" value="PRK02944.1"/>
    <property type="match status" value="1"/>
</dbReference>
<dbReference type="PROSITE" id="PS51257">
    <property type="entry name" value="PROKAR_LIPOPROTEIN"/>
    <property type="match status" value="1"/>
</dbReference>
<reference evidence="14 15" key="1">
    <citation type="submission" date="2021-03" db="EMBL/GenBank/DDBJ databases">
        <title>Antimicrobial resistance genes in bacteria isolated from Japanese honey, and their potential for conferring macrolide and lincosamide resistance in the American foulbrood pathogen Paenibacillus larvae.</title>
        <authorList>
            <person name="Okamoto M."/>
            <person name="Kumagai M."/>
            <person name="Kanamori H."/>
            <person name="Takamatsu D."/>
        </authorList>
    </citation>
    <scope>NUCLEOTIDE SEQUENCE [LARGE SCALE GENOMIC DNA]</scope>
    <source>
        <strain evidence="14 15">J8TS2</strain>
    </source>
</reference>
<keyword evidence="7 12" id="KW-1133">Transmembrane helix</keyword>
<dbReference type="InterPro" id="IPR028055">
    <property type="entry name" value="YidC/Oxa/ALB_C"/>
</dbReference>
<dbReference type="PANTHER" id="PTHR12428">
    <property type="entry name" value="OXA1"/>
    <property type="match status" value="1"/>
</dbReference>
<evidence type="ECO:0000313" key="15">
    <source>
        <dbReference type="Proteomes" id="UP000679950"/>
    </source>
</evidence>
<keyword evidence="8 12" id="KW-0472">Membrane</keyword>
<gene>
    <name evidence="14" type="primary">misCA</name>
    <name evidence="12" type="synonym">yidC</name>
    <name evidence="14" type="ORF">J8TS2_39610</name>
</gene>
<feature type="transmembrane region" description="Helical" evidence="12">
    <location>
        <begin position="163"/>
        <end position="187"/>
    </location>
</feature>
<organism evidence="14 15">
    <name type="scientific">Lederbergia ruris</name>
    <dbReference type="NCBI Taxonomy" id="217495"/>
    <lineage>
        <taxon>Bacteria</taxon>
        <taxon>Bacillati</taxon>
        <taxon>Bacillota</taxon>
        <taxon>Bacilli</taxon>
        <taxon>Bacillales</taxon>
        <taxon>Bacillaceae</taxon>
        <taxon>Lederbergia</taxon>
    </lineage>
</organism>
<evidence type="ECO:0000256" key="8">
    <source>
        <dbReference type="ARBA" id="ARBA00023136"/>
    </source>
</evidence>
<dbReference type="InterPro" id="IPR047196">
    <property type="entry name" value="YidC_ALB_C"/>
</dbReference>
<proteinExistence type="inferred from homology"/>
<evidence type="ECO:0000256" key="10">
    <source>
        <dbReference type="ARBA" id="ARBA00023186"/>
    </source>
</evidence>
<keyword evidence="9" id="KW-0564">Palmitate</keyword>
<evidence type="ECO:0000256" key="3">
    <source>
        <dbReference type="ARBA" id="ARBA00022475"/>
    </source>
</evidence>
<comment type="caution">
    <text evidence="14">The sequence shown here is derived from an EMBL/GenBank/DDBJ whole genome shotgun (WGS) entry which is preliminary data.</text>
</comment>
<keyword evidence="6 12" id="KW-0653">Protein transport</keyword>
<keyword evidence="3 12" id="KW-1003">Cell membrane</keyword>
<dbReference type="CDD" id="cd20070">
    <property type="entry name" value="5TM_YidC_Alb3"/>
    <property type="match status" value="1"/>
</dbReference>
<comment type="similarity">
    <text evidence="12">Belongs to the OXA1/ALB3/YidC family. Type 2 subfamily.</text>
</comment>
<evidence type="ECO:0000259" key="13">
    <source>
        <dbReference type="Pfam" id="PF02096"/>
    </source>
</evidence>
<dbReference type="NCBIfam" id="TIGR03592">
    <property type="entry name" value="yidC_oxa1_cterm"/>
    <property type="match status" value="1"/>
</dbReference>
<evidence type="ECO:0000256" key="12">
    <source>
        <dbReference type="HAMAP-Rule" id="MF_01811"/>
    </source>
</evidence>
<sequence length="266" mass="29828">MKKRILWISAIVLVVLLAAGCSTIDNPDYITAESTGFWSKYIVYPLSWVITTFAEMFGNSYGLAIIVVTILIRLAILPLMIKQTQNSKAMQAIQPEMQKLKEKYSSKDQKTQQKLQEETMKLFQTHNVNPLAGCFPLLIQMPILIGFYQAIIRTEGISKAGDFLWFDLGAPDPLYLLPIIAGITTFLQQKIMMAGTGSANPQMQMMLYIMPVMILIFAINFPAALALYWVVGNIFMIAQTYFIKPPVAQTNTQTNTNKGKVRGAKK</sequence>
<protein>
    <recommendedName>
        <fullName evidence="12">Membrane protein insertase YidC</fullName>
    </recommendedName>
    <alternativeName>
        <fullName evidence="12">Foldase YidC</fullName>
    </alternativeName>
    <alternativeName>
        <fullName evidence="12">Membrane integrase YidC</fullName>
    </alternativeName>
    <alternativeName>
        <fullName evidence="12">Membrane protein YidC</fullName>
    </alternativeName>
</protein>
<keyword evidence="5 12" id="KW-0732">Signal</keyword>
<evidence type="ECO:0000256" key="1">
    <source>
        <dbReference type="ARBA" id="ARBA00004651"/>
    </source>
</evidence>
<feature type="transmembrane region" description="Helical" evidence="12">
    <location>
        <begin position="61"/>
        <end position="81"/>
    </location>
</feature>
<dbReference type="Pfam" id="PF02096">
    <property type="entry name" value="60KD_IMP"/>
    <property type="match status" value="1"/>
</dbReference>
<evidence type="ECO:0000256" key="7">
    <source>
        <dbReference type="ARBA" id="ARBA00022989"/>
    </source>
</evidence>
<dbReference type="EMBL" id="BORB01000053">
    <property type="protein sequence ID" value="GIN59642.1"/>
    <property type="molecule type" value="Genomic_DNA"/>
</dbReference>
<keyword evidence="2 12" id="KW-0813">Transport</keyword>
<evidence type="ECO:0000256" key="4">
    <source>
        <dbReference type="ARBA" id="ARBA00022692"/>
    </source>
</evidence>
<dbReference type="HAMAP" id="MF_01811">
    <property type="entry name" value="YidC_type2"/>
    <property type="match status" value="1"/>
</dbReference>
<evidence type="ECO:0000256" key="9">
    <source>
        <dbReference type="ARBA" id="ARBA00023139"/>
    </source>
</evidence>
<feature type="domain" description="Membrane insertase YidC/Oxa/ALB C-terminal" evidence="13">
    <location>
        <begin position="61"/>
        <end position="244"/>
    </location>
</feature>
<keyword evidence="10 12" id="KW-0143">Chaperone</keyword>
<feature type="transmembrane region" description="Helical" evidence="12">
    <location>
        <begin position="130"/>
        <end position="151"/>
    </location>
</feature>
<name>A0ABQ4KQM2_9BACI</name>
<comment type="function">
    <text evidence="12">Required for the insertion and/or proper folding and/or complex formation of integral membrane proteins into the membrane. Involved in integration of membrane proteins that insert both dependently and independently of the Sec translocase complex, as well as at least some lipoproteins.</text>
</comment>
<accession>A0ABQ4KQM2</accession>
<dbReference type="Proteomes" id="UP000679950">
    <property type="component" value="Unassembled WGS sequence"/>
</dbReference>